<dbReference type="AlphaFoldDB" id="A0AAD3S6M6"/>
<name>A0AAD3S6M6_NEPGR</name>
<dbReference type="Proteomes" id="UP001279734">
    <property type="component" value="Unassembled WGS sequence"/>
</dbReference>
<keyword evidence="2" id="KW-1185">Reference proteome</keyword>
<protein>
    <submittedName>
        <fullName evidence="1">Uncharacterized protein</fullName>
    </submittedName>
</protein>
<gene>
    <name evidence="1" type="ORF">Nepgr_007184</name>
</gene>
<accession>A0AAD3S6M6</accession>
<evidence type="ECO:0000313" key="1">
    <source>
        <dbReference type="EMBL" id="GMH05344.1"/>
    </source>
</evidence>
<dbReference type="EMBL" id="BSYO01000005">
    <property type="protein sequence ID" value="GMH05344.1"/>
    <property type="molecule type" value="Genomic_DNA"/>
</dbReference>
<reference evidence="1" key="1">
    <citation type="submission" date="2023-05" db="EMBL/GenBank/DDBJ databases">
        <title>Nepenthes gracilis genome sequencing.</title>
        <authorList>
            <person name="Fukushima K."/>
        </authorList>
    </citation>
    <scope>NUCLEOTIDE SEQUENCE</scope>
    <source>
        <strain evidence="1">SING2019-196</strain>
    </source>
</reference>
<sequence length="158" mass="17202">MPVIYSRINELQEALIGCNYWAATQVVSNLRPRWLSGPLCPELDLAILGPHRYWIQHYPSILGPIYSRGLELDGLAGDPKLWLKIAFTPQSRAFPCTNESGLATLPSLHAFLAAGTTSSVREGHCGAITGHFVFGIAHRWRSTTPGGSYVPSGEEAEG</sequence>
<proteinExistence type="predicted"/>
<comment type="caution">
    <text evidence="1">The sequence shown here is derived from an EMBL/GenBank/DDBJ whole genome shotgun (WGS) entry which is preliminary data.</text>
</comment>
<organism evidence="1 2">
    <name type="scientific">Nepenthes gracilis</name>
    <name type="common">Slender pitcher plant</name>
    <dbReference type="NCBI Taxonomy" id="150966"/>
    <lineage>
        <taxon>Eukaryota</taxon>
        <taxon>Viridiplantae</taxon>
        <taxon>Streptophyta</taxon>
        <taxon>Embryophyta</taxon>
        <taxon>Tracheophyta</taxon>
        <taxon>Spermatophyta</taxon>
        <taxon>Magnoliopsida</taxon>
        <taxon>eudicotyledons</taxon>
        <taxon>Gunneridae</taxon>
        <taxon>Pentapetalae</taxon>
        <taxon>Caryophyllales</taxon>
        <taxon>Nepenthaceae</taxon>
        <taxon>Nepenthes</taxon>
    </lineage>
</organism>
<evidence type="ECO:0000313" key="2">
    <source>
        <dbReference type="Proteomes" id="UP001279734"/>
    </source>
</evidence>